<dbReference type="HAMAP" id="MF_00272">
    <property type="entry name" value="GcvH"/>
    <property type="match status" value="1"/>
</dbReference>
<dbReference type="InterPro" id="IPR017453">
    <property type="entry name" value="GCV_H_sub"/>
</dbReference>
<gene>
    <name evidence="3 5" type="primary">gcvH</name>
    <name evidence="5" type="ORF">OG469_21985</name>
</gene>
<dbReference type="CDD" id="cd06848">
    <property type="entry name" value="GCS_H"/>
    <property type="match status" value="1"/>
</dbReference>
<evidence type="ECO:0000256" key="2">
    <source>
        <dbReference type="ARBA" id="ARBA00022823"/>
    </source>
</evidence>
<evidence type="ECO:0000256" key="3">
    <source>
        <dbReference type="HAMAP-Rule" id="MF_00272"/>
    </source>
</evidence>
<dbReference type="Gene3D" id="2.40.50.100">
    <property type="match status" value="1"/>
</dbReference>
<comment type="subunit">
    <text evidence="3">The glycine cleavage system is composed of four proteins: P, T, L and H.</text>
</comment>
<dbReference type="SUPFAM" id="SSF51230">
    <property type="entry name" value="Single hybrid motif"/>
    <property type="match status" value="1"/>
</dbReference>
<comment type="function">
    <text evidence="3">The glycine cleavage system catalyzes the degradation of glycine. The H protein shuttles the methylamine group of glycine from the P protein to the T protein.</text>
</comment>
<dbReference type="PROSITE" id="PS00189">
    <property type="entry name" value="LIPOYL"/>
    <property type="match status" value="1"/>
</dbReference>
<sequence>MADIPTDLKYSKDHEWVRPSGNGKVRIGITDHAQRQLGDIVYVEQPKSGDSFESSEPFGSVESVKAVSEIYMPVGGTIAAVNEDLNSDPEYLNTDPYGEGWIVQVTMSDPKHLDDLLTAAEYADYIREEAAD</sequence>
<protein>
    <recommendedName>
        <fullName evidence="3">Glycine cleavage system H protein</fullName>
    </recommendedName>
</protein>
<dbReference type="Pfam" id="PF01597">
    <property type="entry name" value="GCV_H"/>
    <property type="match status" value="1"/>
</dbReference>
<proteinExistence type="inferred from homology"/>
<dbReference type="InterPro" id="IPR033753">
    <property type="entry name" value="GCV_H/Fam206"/>
</dbReference>
<organism evidence="5 6">
    <name type="scientific">Kitasatospora herbaricolor</name>
    <dbReference type="NCBI Taxonomy" id="68217"/>
    <lineage>
        <taxon>Bacteria</taxon>
        <taxon>Bacillati</taxon>
        <taxon>Actinomycetota</taxon>
        <taxon>Actinomycetes</taxon>
        <taxon>Kitasatosporales</taxon>
        <taxon>Streptomycetaceae</taxon>
        <taxon>Kitasatospora</taxon>
    </lineage>
</organism>
<evidence type="ECO:0000259" key="4">
    <source>
        <dbReference type="PROSITE" id="PS50968"/>
    </source>
</evidence>
<dbReference type="Proteomes" id="UP001432014">
    <property type="component" value="Chromosome"/>
</dbReference>
<dbReference type="PANTHER" id="PTHR11715">
    <property type="entry name" value="GLYCINE CLEAVAGE SYSTEM H PROTEIN"/>
    <property type="match status" value="1"/>
</dbReference>
<dbReference type="NCBIfam" id="NF002270">
    <property type="entry name" value="PRK01202.1"/>
    <property type="match status" value="1"/>
</dbReference>
<dbReference type="InterPro" id="IPR000089">
    <property type="entry name" value="Biotin_lipoyl"/>
</dbReference>
<dbReference type="PANTHER" id="PTHR11715:SF3">
    <property type="entry name" value="GLYCINE CLEAVAGE SYSTEM H PROTEIN-RELATED"/>
    <property type="match status" value="1"/>
</dbReference>
<evidence type="ECO:0000313" key="5">
    <source>
        <dbReference type="EMBL" id="WUS57943.1"/>
    </source>
</evidence>
<dbReference type="RefSeq" id="WP_329496189.1">
    <property type="nucleotide sequence ID" value="NZ_CP108460.1"/>
</dbReference>
<dbReference type="EMBL" id="CP108482">
    <property type="protein sequence ID" value="WUS57943.1"/>
    <property type="molecule type" value="Genomic_DNA"/>
</dbReference>
<dbReference type="InterPro" id="IPR003016">
    <property type="entry name" value="2-oxoA_DH_lipoyl-BS"/>
</dbReference>
<evidence type="ECO:0000256" key="1">
    <source>
        <dbReference type="ARBA" id="ARBA00009249"/>
    </source>
</evidence>
<feature type="modified residue" description="N6-lipoyllysine" evidence="3">
    <location>
        <position position="65"/>
    </location>
</feature>
<dbReference type="InterPro" id="IPR011053">
    <property type="entry name" value="Single_hybrid_motif"/>
</dbReference>
<evidence type="ECO:0000313" key="6">
    <source>
        <dbReference type="Proteomes" id="UP001432014"/>
    </source>
</evidence>
<accession>A0ABZ1WAV7</accession>
<keyword evidence="2 3" id="KW-0450">Lipoyl</keyword>
<dbReference type="NCBIfam" id="TIGR00527">
    <property type="entry name" value="gcvH"/>
    <property type="match status" value="1"/>
</dbReference>
<keyword evidence="6" id="KW-1185">Reference proteome</keyword>
<comment type="cofactor">
    <cofactor evidence="3">
        <name>(R)-lipoate</name>
        <dbReference type="ChEBI" id="CHEBI:83088"/>
    </cofactor>
    <text evidence="3">Binds 1 lipoyl cofactor covalently.</text>
</comment>
<feature type="domain" description="Lipoyl-binding" evidence="4">
    <location>
        <begin position="24"/>
        <end position="106"/>
    </location>
</feature>
<name>A0ABZ1WAV7_9ACTN</name>
<reference evidence="5 6" key="1">
    <citation type="submission" date="2022-10" db="EMBL/GenBank/DDBJ databases">
        <title>The complete genomes of actinobacterial strains from the NBC collection.</title>
        <authorList>
            <person name="Joergensen T.S."/>
            <person name="Alvarez Arevalo M."/>
            <person name="Sterndorff E.B."/>
            <person name="Faurdal D."/>
            <person name="Vuksanovic O."/>
            <person name="Mourched A.-S."/>
            <person name="Charusanti P."/>
            <person name="Shaw S."/>
            <person name="Blin K."/>
            <person name="Weber T."/>
        </authorList>
    </citation>
    <scope>NUCLEOTIDE SEQUENCE [LARGE SCALE GENOMIC DNA]</scope>
    <source>
        <strain evidence="5 6">NBC_01247</strain>
    </source>
</reference>
<comment type="similarity">
    <text evidence="1 3">Belongs to the GcvH family.</text>
</comment>
<dbReference type="PROSITE" id="PS50968">
    <property type="entry name" value="BIOTINYL_LIPOYL"/>
    <property type="match status" value="1"/>
</dbReference>
<dbReference type="InterPro" id="IPR002930">
    <property type="entry name" value="GCV_H"/>
</dbReference>